<evidence type="ECO:0000313" key="1">
    <source>
        <dbReference type="EMBL" id="MBW84693.1"/>
    </source>
</evidence>
<dbReference type="AlphaFoldDB" id="A0A2P2IU16"/>
<name>A0A2P2IU16_RHIMU</name>
<sequence>MKKLSLSLSYQLTVLYSELTYYNKKGPAVGAVFFVLGGGVSPGKEFLNKSCLTCILLQLEAKLFEN</sequence>
<organism evidence="1">
    <name type="scientific">Rhizophora mucronata</name>
    <name type="common">Asiatic mangrove</name>
    <dbReference type="NCBI Taxonomy" id="61149"/>
    <lineage>
        <taxon>Eukaryota</taxon>
        <taxon>Viridiplantae</taxon>
        <taxon>Streptophyta</taxon>
        <taxon>Embryophyta</taxon>
        <taxon>Tracheophyta</taxon>
        <taxon>Spermatophyta</taxon>
        <taxon>Magnoliopsida</taxon>
        <taxon>eudicotyledons</taxon>
        <taxon>Gunneridae</taxon>
        <taxon>Pentapetalae</taxon>
        <taxon>rosids</taxon>
        <taxon>fabids</taxon>
        <taxon>Malpighiales</taxon>
        <taxon>Rhizophoraceae</taxon>
        <taxon>Rhizophora</taxon>
    </lineage>
</organism>
<protein>
    <submittedName>
        <fullName evidence="1">Uncharacterized protein</fullName>
    </submittedName>
</protein>
<reference evidence="1" key="1">
    <citation type="submission" date="2018-02" db="EMBL/GenBank/DDBJ databases">
        <title>Rhizophora mucronata_Transcriptome.</title>
        <authorList>
            <person name="Meera S.P."/>
            <person name="Sreeshan A."/>
            <person name="Augustine A."/>
        </authorList>
    </citation>
    <scope>NUCLEOTIDE SEQUENCE</scope>
    <source>
        <tissue evidence="1">Leaf</tissue>
    </source>
</reference>
<dbReference type="EMBL" id="GGEC01004210">
    <property type="protein sequence ID" value="MBW84693.1"/>
    <property type="molecule type" value="Transcribed_RNA"/>
</dbReference>
<proteinExistence type="predicted"/>
<accession>A0A2P2IU16</accession>